<dbReference type="EMBL" id="JBFXLR010000021">
    <property type="protein sequence ID" value="KAL2850014.1"/>
    <property type="molecule type" value="Genomic_DNA"/>
</dbReference>
<feature type="compositionally biased region" description="Basic and acidic residues" evidence="1">
    <location>
        <begin position="49"/>
        <end position="63"/>
    </location>
</feature>
<feature type="compositionally biased region" description="Low complexity" evidence="1">
    <location>
        <begin position="132"/>
        <end position="148"/>
    </location>
</feature>
<evidence type="ECO:0000313" key="2">
    <source>
        <dbReference type="EMBL" id="KAL2850014.1"/>
    </source>
</evidence>
<name>A0ABR4KCK1_9EURO</name>
<accession>A0ABR4KCK1</accession>
<feature type="non-terminal residue" evidence="2">
    <location>
        <position position="281"/>
    </location>
</feature>
<proteinExistence type="predicted"/>
<evidence type="ECO:0000313" key="3">
    <source>
        <dbReference type="Proteomes" id="UP001610444"/>
    </source>
</evidence>
<keyword evidence="3" id="KW-1185">Reference proteome</keyword>
<protein>
    <recommendedName>
        <fullName evidence="4">Zonadhesin</fullName>
    </recommendedName>
</protein>
<feature type="compositionally biased region" description="Low complexity" evidence="1">
    <location>
        <begin position="247"/>
        <end position="260"/>
    </location>
</feature>
<feature type="region of interest" description="Disordered" evidence="1">
    <location>
        <begin position="1"/>
        <end position="268"/>
    </location>
</feature>
<reference evidence="2 3" key="1">
    <citation type="submission" date="2024-07" db="EMBL/GenBank/DDBJ databases">
        <title>Section-level genome sequencing and comparative genomics of Aspergillus sections Usti and Cavernicolus.</title>
        <authorList>
            <consortium name="Lawrence Berkeley National Laboratory"/>
            <person name="Nybo J.L."/>
            <person name="Vesth T.C."/>
            <person name="Theobald S."/>
            <person name="Frisvad J.C."/>
            <person name="Larsen T.O."/>
            <person name="Kjaerboelling I."/>
            <person name="Rothschild-Mancinelli K."/>
            <person name="Lyhne E.K."/>
            <person name="Kogle M.E."/>
            <person name="Barry K."/>
            <person name="Clum A."/>
            <person name="Na H."/>
            <person name="Ledsgaard L."/>
            <person name="Lin J."/>
            <person name="Lipzen A."/>
            <person name="Kuo A."/>
            <person name="Riley R."/>
            <person name="Mondo S."/>
            <person name="LaButti K."/>
            <person name="Haridas S."/>
            <person name="Pangalinan J."/>
            <person name="Salamov A.A."/>
            <person name="Simmons B.A."/>
            <person name="Magnuson J.K."/>
            <person name="Chen J."/>
            <person name="Drula E."/>
            <person name="Henrissat B."/>
            <person name="Wiebenga A."/>
            <person name="Lubbers R.J."/>
            <person name="Gomes A.C."/>
            <person name="Macurrencykelacurrency M.R."/>
            <person name="Stajich J."/>
            <person name="Grigoriev I.V."/>
            <person name="Mortensen U.H."/>
            <person name="De vries R.P."/>
            <person name="Baker S.E."/>
            <person name="Andersen M.R."/>
        </authorList>
    </citation>
    <scope>NUCLEOTIDE SEQUENCE [LARGE SCALE GENOMIC DNA]</scope>
    <source>
        <strain evidence="2 3">CBS 756.74</strain>
    </source>
</reference>
<evidence type="ECO:0008006" key="4">
    <source>
        <dbReference type="Google" id="ProtNLM"/>
    </source>
</evidence>
<gene>
    <name evidence="2" type="ORF">BJX68DRAFT_237206</name>
</gene>
<feature type="compositionally biased region" description="Basic residues" evidence="1">
    <location>
        <begin position="39"/>
        <end position="48"/>
    </location>
</feature>
<feature type="compositionally biased region" description="Polar residues" evidence="1">
    <location>
        <begin position="159"/>
        <end position="176"/>
    </location>
</feature>
<dbReference type="Proteomes" id="UP001610444">
    <property type="component" value="Unassembled WGS sequence"/>
</dbReference>
<feature type="compositionally biased region" description="Basic and acidic residues" evidence="1">
    <location>
        <begin position="82"/>
        <end position="100"/>
    </location>
</feature>
<feature type="compositionally biased region" description="Basic and acidic residues" evidence="1">
    <location>
        <begin position="25"/>
        <end position="34"/>
    </location>
</feature>
<dbReference type="RefSeq" id="XP_070899096.1">
    <property type="nucleotide sequence ID" value="XM_071040149.1"/>
</dbReference>
<feature type="compositionally biased region" description="Basic and acidic residues" evidence="1">
    <location>
        <begin position="149"/>
        <end position="158"/>
    </location>
</feature>
<organism evidence="2 3">
    <name type="scientific">Aspergillus pseudodeflectus</name>
    <dbReference type="NCBI Taxonomy" id="176178"/>
    <lineage>
        <taxon>Eukaryota</taxon>
        <taxon>Fungi</taxon>
        <taxon>Dikarya</taxon>
        <taxon>Ascomycota</taxon>
        <taxon>Pezizomycotina</taxon>
        <taxon>Eurotiomycetes</taxon>
        <taxon>Eurotiomycetidae</taxon>
        <taxon>Eurotiales</taxon>
        <taxon>Aspergillaceae</taxon>
        <taxon>Aspergillus</taxon>
        <taxon>Aspergillus subgen. Nidulantes</taxon>
    </lineage>
</organism>
<comment type="caution">
    <text evidence="2">The sequence shown here is derived from an EMBL/GenBank/DDBJ whole genome shotgun (WGS) entry which is preliminary data.</text>
</comment>
<sequence>MSTTKPVDESFLARMMRPTASSANKAHEKIEVKSPPRAKVTRAPRRVPSKLDTRFNRSAKDKASPISPQEPKKEPQPVAEPTEAHPKEVESETEPVKDATEQPTPTVSKPASSRSLEPAIEIEESREQPAVETPESTGEPTTEPATEPAETHDAELKDTSPTQPEKTATESASEPTASLEAEEKVEPVEALDEPTPEASAAEVSAPTEPATDQTTEPAKPDVEVVETVKSTEPEVVAVPQEPEPEAPTEAPLETEPTTTELKPDEVDIDLSKLTLNDKDAV</sequence>
<evidence type="ECO:0000256" key="1">
    <source>
        <dbReference type="SAM" id="MobiDB-lite"/>
    </source>
</evidence>
<dbReference type="GeneID" id="98155313"/>
<feature type="compositionally biased region" description="Polar residues" evidence="1">
    <location>
        <begin position="101"/>
        <end position="115"/>
    </location>
</feature>